<comment type="caution">
    <text evidence="1">The sequence shown here is derived from an EMBL/GenBank/DDBJ whole genome shotgun (WGS) entry which is preliminary data.</text>
</comment>
<evidence type="ECO:0000313" key="1">
    <source>
        <dbReference type="EMBL" id="KAH6948031.1"/>
    </source>
</evidence>
<accession>A0ACB7TLJ8</accession>
<evidence type="ECO:0000313" key="2">
    <source>
        <dbReference type="Proteomes" id="UP000821845"/>
    </source>
</evidence>
<dbReference type="Proteomes" id="UP000821845">
    <property type="component" value="Chromosome 1"/>
</dbReference>
<protein>
    <submittedName>
        <fullName evidence="1">Uncharacterized protein</fullName>
    </submittedName>
</protein>
<proteinExistence type="predicted"/>
<gene>
    <name evidence="1" type="ORF">HPB50_022469</name>
</gene>
<keyword evidence="2" id="KW-1185">Reference proteome</keyword>
<name>A0ACB7TLJ8_HYAAI</name>
<reference evidence="1" key="1">
    <citation type="submission" date="2020-05" db="EMBL/GenBank/DDBJ databases">
        <title>Large-scale comparative analyses of tick genomes elucidate their genetic diversity and vector capacities.</title>
        <authorList>
            <person name="Jia N."/>
            <person name="Wang J."/>
            <person name="Shi W."/>
            <person name="Du L."/>
            <person name="Sun Y."/>
            <person name="Zhan W."/>
            <person name="Jiang J."/>
            <person name="Wang Q."/>
            <person name="Zhang B."/>
            <person name="Ji P."/>
            <person name="Sakyi L.B."/>
            <person name="Cui X."/>
            <person name="Yuan T."/>
            <person name="Jiang B."/>
            <person name="Yang W."/>
            <person name="Lam T.T.-Y."/>
            <person name="Chang Q."/>
            <person name="Ding S."/>
            <person name="Wang X."/>
            <person name="Zhu J."/>
            <person name="Ruan X."/>
            <person name="Zhao L."/>
            <person name="Wei J."/>
            <person name="Que T."/>
            <person name="Du C."/>
            <person name="Cheng J."/>
            <person name="Dai P."/>
            <person name="Han X."/>
            <person name="Huang E."/>
            <person name="Gao Y."/>
            <person name="Liu J."/>
            <person name="Shao H."/>
            <person name="Ye R."/>
            <person name="Li L."/>
            <person name="Wei W."/>
            <person name="Wang X."/>
            <person name="Wang C."/>
            <person name="Yang T."/>
            <person name="Huo Q."/>
            <person name="Li W."/>
            <person name="Guo W."/>
            <person name="Chen H."/>
            <person name="Zhou L."/>
            <person name="Ni X."/>
            <person name="Tian J."/>
            <person name="Zhou Y."/>
            <person name="Sheng Y."/>
            <person name="Liu T."/>
            <person name="Pan Y."/>
            <person name="Xia L."/>
            <person name="Li J."/>
            <person name="Zhao F."/>
            <person name="Cao W."/>
        </authorList>
    </citation>
    <scope>NUCLEOTIDE SEQUENCE</scope>
    <source>
        <strain evidence="1">Hyas-2018</strain>
    </source>
</reference>
<organism evidence="1 2">
    <name type="scientific">Hyalomma asiaticum</name>
    <name type="common">Tick</name>
    <dbReference type="NCBI Taxonomy" id="266040"/>
    <lineage>
        <taxon>Eukaryota</taxon>
        <taxon>Metazoa</taxon>
        <taxon>Ecdysozoa</taxon>
        <taxon>Arthropoda</taxon>
        <taxon>Chelicerata</taxon>
        <taxon>Arachnida</taxon>
        <taxon>Acari</taxon>
        <taxon>Parasitiformes</taxon>
        <taxon>Ixodida</taxon>
        <taxon>Ixodoidea</taxon>
        <taxon>Ixodidae</taxon>
        <taxon>Hyalomminae</taxon>
        <taxon>Hyalomma</taxon>
    </lineage>
</organism>
<dbReference type="EMBL" id="CM023481">
    <property type="protein sequence ID" value="KAH6948031.1"/>
    <property type="molecule type" value="Genomic_DNA"/>
</dbReference>
<sequence>MLFDATSPMVFYDVMTNQVIVPAGALLPPLLYSPRGPPAYNYGSLGQYIALEMARGFGPMGKNSNYEDELNPWVTPEVQKFYDSVKDCLKESWDIVKVSFAFIDEGKSSQSVDMYYLELNENTAFSDLVGARVAYEAYMTAESELQKLSVDPERLSPAVKQFFVGNCVKWCLDANSKLVNYAGPFRCVLPIIHIGGFSEALRCKRSSGYASMLKCSLL</sequence>